<organism evidence="2">
    <name type="scientific">Anopheles sinensis</name>
    <name type="common">Mosquito</name>
    <dbReference type="NCBI Taxonomy" id="74873"/>
    <lineage>
        <taxon>Eukaryota</taxon>
        <taxon>Metazoa</taxon>
        <taxon>Ecdysozoa</taxon>
        <taxon>Arthropoda</taxon>
        <taxon>Hexapoda</taxon>
        <taxon>Insecta</taxon>
        <taxon>Pterygota</taxon>
        <taxon>Neoptera</taxon>
        <taxon>Endopterygota</taxon>
        <taxon>Diptera</taxon>
        <taxon>Nematocera</taxon>
        <taxon>Culicoidea</taxon>
        <taxon>Culicidae</taxon>
        <taxon>Anophelinae</taxon>
        <taxon>Anopheles</taxon>
    </lineage>
</organism>
<gene>
    <name evidence="2" type="ORF">ZHAS_00007287</name>
</gene>
<sequence length="183" mass="20455">MINDRYGTAPTRSITLDIVSNHPLRVTRKRKSCSPEKGRRKHSSGVGSKKVWQRVFRVSVCDRHPITIRHGRGRQNIKVRKESFAGFRYAISADANECDEIPTRQWTTTRPTSNAITELITIPTVARIGITTLPALASAIAIGGQYLYLFPICSEKGAKNDELGWLQGLRAKAQAQIDRQSNL</sequence>
<reference evidence="2 4" key="1">
    <citation type="journal article" date="2014" name="BMC Genomics">
        <title>Genome sequence of Anopheles sinensis provides insight into genetics basis of mosquito competence for malaria parasites.</title>
        <authorList>
            <person name="Zhou D."/>
            <person name="Zhang D."/>
            <person name="Ding G."/>
            <person name="Shi L."/>
            <person name="Hou Q."/>
            <person name="Ye Y."/>
            <person name="Xu Y."/>
            <person name="Zhou H."/>
            <person name="Xiong C."/>
            <person name="Li S."/>
            <person name="Yu J."/>
            <person name="Hong S."/>
            <person name="Yu X."/>
            <person name="Zou P."/>
            <person name="Chen C."/>
            <person name="Chang X."/>
            <person name="Wang W."/>
            <person name="Lv Y."/>
            <person name="Sun Y."/>
            <person name="Ma L."/>
            <person name="Shen B."/>
            <person name="Zhu C."/>
        </authorList>
    </citation>
    <scope>NUCLEOTIDE SEQUENCE [LARGE SCALE GENOMIC DNA]</scope>
</reference>
<accession>A0A084VPL4</accession>
<feature type="region of interest" description="Disordered" evidence="1">
    <location>
        <begin position="26"/>
        <end position="47"/>
    </location>
</feature>
<evidence type="ECO:0000313" key="4">
    <source>
        <dbReference type="Proteomes" id="UP000030765"/>
    </source>
</evidence>
<dbReference type="EnsemblMetazoa" id="ASIC007287-RA">
    <property type="protein sequence ID" value="ASIC007287-PA"/>
    <property type="gene ID" value="ASIC007287"/>
</dbReference>
<dbReference type="VEuPathDB" id="VectorBase:ASIC007287"/>
<evidence type="ECO:0000313" key="3">
    <source>
        <dbReference type="EnsemblMetazoa" id="ASIC007287-PA"/>
    </source>
</evidence>
<evidence type="ECO:0000256" key="1">
    <source>
        <dbReference type="SAM" id="MobiDB-lite"/>
    </source>
</evidence>
<feature type="compositionally biased region" description="Basic residues" evidence="1">
    <location>
        <begin position="26"/>
        <end position="43"/>
    </location>
</feature>
<dbReference type="Proteomes" id="UP000030765">
    <property type="component" value="Unassembled WGS sequence"/>
</dbReference>
<dbReference type="EMBL" id="ATLV01015011">
    <property type="status" value="NOT_ANNOTATED_CDS"/>
    <property type="molecule type" value="Genomic_DNA"/>
</dbReference>
<protein>
    <submittedName>
        <fullName evidence="2 3">Uncharacterized protein</fullName>
    </submittedName>
</protein>
<dbReference type="AlphaFoldDB" id="A0A084VPL4"/>
<name>A0A084VPL4_ANOSI</name>
<evidence type="ECO:0000313" key="2">
    <source>
        <dbReference type="EMBL" id="KFB39908.1"/>
    </source>
</evidence>
<keyword evidence="4" id="KW-1185">Reference proteome</keyword>
<reference evidence="3" key="2">
    <citation type="submission" date="2020-05" db="UniProtKB">
        <authorList>
            <consortium name="EnsemblMetazoa"/>
        </authorList>
    </citation>
    <scope>IDENTIFICATION</scope>
</reference>
<proteinExistence type="predicted"/>
<dbReference type="EMBL" id="KE524999">
    <property type="protein sequence ID" value="KFB39908.1"/>
    <property type="molecule type" value="Genomic_DNA"/>
</dbReference>